<dbReference type="Gene3D" id="3.40.190.10">
    <property type="entry name" value="Periplasmic binding protein-like II"/>
    <property type="match status" value="1"/>
</dbReference>
<protein>
    <submittedName>
        <fullName evidence="3">Bug family tripartite tricarboxylate transporter substrate binding protein</fullName>
    </submittedName>
</protein>
<keyword evidence="2" id="KW-0732">Signal</keyword>
<dbReference type="EMBL" id="JBHLVZ010000023">
    <property type="protein sequence ID" value="MFC0386063.1"/>
    <property type="molecule type" value="Genomic_DNA"/>
</dbReference>
<dbReference type="PANTHER" id="PTHR42928:SF5">
    <property type="entry name" value="BLR1237 PROTEIN"/>
    <property type="match status" value="1"/>
</dbReference>
<evidence type="ECO:0000313" key="4">
    <source>
        <dbReference type="Proteomes" id="UP001589789"/>
    </source>
</evidence>
<evidence type="ECO:0000256" key="1">
    <source>
        <dbReference type="ARBA" id="ARBA00006987"/>
    </source>
</evidence>
<keyword evidence="4" id="KW-1185">Reference proteome</keyword>
<accession>A0ABV6IR31</accession>
<dbReference type="PANTHER" id="PTHR42928">
    <property type="entry name" value="TRICARBOXYLATE-BINDING PROTEIN"/>
    <property type="match status" value="1"/>
</dbReference>
<dbReference type="PIRSF" id="PIRSF017082">
    <property type="entry name" value="YflP"/>
    <property type="match status" value="1"/>
</dbReference>
<reference evidence="3 4" key="1">
    <citation type="submission" date="2024-09" db="EMBL/GenBank/DDBJ databases">
        <authorList>
            <person name="Sun Q."/>
            <person name="Mori K."/>
        </authorList>
    </citation>
    <scope>NUCLEOTIDE SEQUENCE [LARGE SCALE GENOMIC DNA]</scope>
    <source>
        <strain evidence="3 4">CCM 7468</strain>
    </source>
</reference>
<comment type="caution">
    <text evidence="3">The sequence shown here is derived from an EMBL/GenBank/DDBJ whole genome shotgun (WGS) entry which is preliminary data.</text>
</comment>
<dbReference type="Proteomes" id="UP001589789">
    <property type="component" value="Unassembled WGS sequence"/>
</dbReference>
<name>A0ABV6IR31_9PROT</name>
<evidence type="ECO:0000313" key="3">
    <source>
        <dbReference type="EMBL" id="MFC0386063.1"/>
    </source>
</evidence>
<dbReference type="CDD" id="cd07012">
    <property type="entry name" value="PBP2_Bug_TTT"/>
    <property type="match status" value="1"/>
</dbReference>
<organism evidence="3 4">
    <name type="scientific">Muricoccus vinaceus</name>
    <dbReference type="NCBI Taxonomy" id="424704"/>
    <lineage>
        <taxon>Bacteria</taxon>
        <taxon>Pseudomonadati</taxon>
        <taxon>Pseudomonadota</taxon>
        <taxon>Alphaproteobacteria</taxon>
        <taxon>Acetobacterales</taxon>
        <taxon>Roseomonadaceae</taxon>
        <taxon>Muricoccus</taxon>
    </lineage>
</organism>
<feature type="chain" id="PRO_5046830427" evidence="2">
    <location>
        <begin position="26"/>
        <end position="324"/>
    </location>
</feature>
<sequence length="324" mass="32904">MTPTRRRALLALAALPATLPTTGRAQTGARPPGQLIIPFAAGASADGVGRLIGAGLGPRIERNLVADNRPGAGGTLGLTLLARAPADGSVLGIGATGAVVINPHTPDATPFDPLAQLAPLARVAEIPLVLVAGAASGLRNLPDVIARAKAEPNGLSFGTTGTNSAQHLAIVTLARTTRSNLVHIPYRGSAPAVTDVLAGNLPLACVDLTSAQAHIQAGTLAAIGLTGGRRAQLAPDIPTIAEGGVPGFSVTAWMGLFGPAALPEAMRQRISRAVGEIVAEPDAQRGLLALATEPDFLGHAEFARFLSAESARWRDLLGTLGRTE</sequence>
<gene>
    <name evidence="3" type="ORF">ACFFIC_10985</name>
</gene>
<dbReference type="SUPFAM" id="SSF53850">
    <property type="entry name" value="Periplasmic binding protein-like II"/>
    <property type="match status" value="1"/>
</dbReference>
<dbReference type="InterPro" id="IPR005064">
    <property type="entry name" value="BUG"/>
</dbReference>
<proteinExistence type="inferred from homology"/>
<evidence type="ECO:0000256" key="2">
    <source>
        <dbReference type="SAM" id="SignalP"/>
    </source>
</evidence>
<dbReference type="Pfam" id="PF03401">
    <property type="entry name" value="TctC"/>
    <property type="match status" value="1"/>
</dbReference>
<dbReference type="RefSeq" id="WP_377050207.1">
    <property type="nucleotide sequence ID" value="NZ_JBHLVZ010000023.1"/>
</dbReference>
<dbReference type="InterPro" id="IPR042100">
    <property type="entry name" value="Bug_dom1"/>
</dbReference>
<feature type="signal peptide" evidence="2">
    <location>
        <begin position="1"/>
        <end position="25"/>
    </location>
</feature>
<comment type="similarity">
    <text evidence="1">Belongs to the UPF0065 (bug) family.</text>
</comment>
<dbReference type="Gene3D" id="3.40.190.150">
    <property type="entry name" value="Bordetella uptake gene, domain 1"/>
    <property type="match status" value="1"/>
</dbReference>